<dbReference type="GO" id="GO:0009535">
    <property type="term" value="C:chloroplast thylakoid membrane"/>
    <property type="evidence" value="ECO:0007669"/>
    <property type="project" value="UniProtKB-SubCell"/>
</dbReference>
<dbReference type="PANTHER" id="PTHR31407">
    <property type="match status" value="1"/>
</dbReference>
<dbReference type="Gene3D" id="3.40.1000.10">
    <property type="entry name" value="Mog1/PsbP, alpha/beta/alpha sandwich"/>
    <property type="match status" value="1"/>
</dbReference>
<evidence type="ECO:0000313" key="4">
    <source>
        <dbReference type="Proteomes" id="UP001152484"/>
    </source>
</evidence>
<comment type="caution">
    <text evidence="3">The sequence shown here is derived from an EMBL/GenBank/DDBJ whole genome shotgun (WGS) entry which is preliminary data.</text>
</comment>
<accession>A0A9P0YQK4</accession>
<dbReference type="GO" id="GO:0005509">
    <property type="term" value="F:calcium ion binding"/>
    <property type="evidence" value="ECO:0007669"/>
    <property type="project" value="InterPro"/>
</dbReference>
<dbReference type="AlphaFoldDB" id="A0A9P0YQK4"/>
<dbReference type="NCBIfam" id="NF040946">
    <property type="entry name" value="PSII_PsbP"/>
    <property type="match status" value="1"/>
</dbReference>
<dbReference type="EMBL" id="CAMAPE010000008">
    <property type="protein sequence ID" value="CAH9072025.1"/>
    <property type="molecule type" value="Genomic_DNA"/>
</dbReference>
<dbReference type="PANTHER" id="PTHR31407:SF4">
    <property type="entry name" value="PSBP-LIKE PROTEIN 1, CHLOROPLASTIC"/>
    <property type="match status" value="1"/>
</dbReference>
<evidence type="ECO:0000313" key="3">
    <source>
        <dbReference type="EMBL" id="CAH9072025.1"/>
    </source>
</evidence>
<name>A0A9P0YQK4_CUSEU</name>
<reference evidence="3" key="1">
    <citation type="submission" date="2022-07" db="EMBL/GenBank/DDBJ databases">
        <authorList>
            <person name="Macas J."/>
            <person name="Novak P."/>
            <person name="Neumann P."/>
        </authorList>
    </citation>
    <scope>NUCLEOTIDE SEQUENCE</scope>
</reference>
<sequence>MISLQKFQTIHHSCFPCAAPQLGISTSVHNPTRASFLVKSEQVPTTLASSSPDQPQRRKLLALGALVCPLLISMQNKTSFAAETKKGFLAVTDKNDGYSFLYPFGWQEVVVEGQDKVFKDVIEPLENVSVNVIPTTKQDIRDFGSAQEVAENLLKKALVSSSQKSKLIEATEHDAEGKTYYTFEFITQAPNFTRHALASVCIGNGKFYTMTTGANERRWQKMKDRLHTVVDSFRVFKV</sequence>
<organism evidence="3 4">
    <name type="scientific">Cuscuta europaea</name>
    <name type="common">European dodder</name>
    <dbReference type="NCBI Taxonomy" id="41803"/>
    <lineage>
        <taxon>Eukaryota</taxon>
        <taxon>Viridiplantae</taxon>
        <taxon>Streptophyta</taxon>
        <taxon>Embryophyta</taxon>
        <taxon>Tracheophyta</taxon>
        <taxon>Spermatophyta</taxon>
        <taxon>Magnoliopsida</taxon>
        <taxon>eudicotyledons</taxon>
        <taxon>Gunneridae</taxon>
        <taxon>Pentapetalae</taxon>
        <taxon>asterids</taxon>
        <taxon>lamiids</taxon>
        <taxon>Solanales</taxon>
        <taxon>Convolvulaceae</taxon>
        <taxon>Cuscuteae</taxon>
        <taxon>Cuscuta</taxon>
        <taxon>Cuscuta subgen. Cuscuta</taxon>
    </lineage>
</organism>
<dbReference type="GO" id="GO:0009654">
    <property type="term" value="C:photosystem II oxygen evolving complex"/>
    <property type="evidence" value="ECO:0007669"/>
    <property type="project" value="InterPro"/>
</dbReference>
<dbReference type="GO" id="GO:0015979">
    <property type="term" value="P:photosynthesis"/>
    <property type="evidence" value="ECO:0007669"/>
    <property type="project" value="InterPro"/>
</dbReference>
<gene>
    <name evidence="3" type="ORF">CEURO_LOCUS4157</name>
</gene>
<evidence type="ECO:0000256" key="1">
    <source>
        <dbReference type="ARBA" id="ARBA00004334"/>
    </source>
</evidence>
<evidence type="ECO:0000259" key="2">
    <source>
        <dbReference type="Pfam" id="PF01789"/>
    </source>
</evidence>
<dbReference type="Proteomes" id="UP001152484">
    <property type="component" value="Unassembled WGS sequence"/>
</dbReference>
<dbReference type="InterPro" id="IPR016123">
    <property type="entry name" value="Mog1/PsbP_a/b/a-sand"/>
</dbReference>
<comment type="subcellular location">
    <subcellularLocation>
        <location evidence="1">Plastid</location>
        <location evidence="1">Chloroplast thylakoid membrane</location>
    </subcellularLocation>
</comment>
<dbReference type="InterPro" id="IPR002683">
    <property type="entry name" value="PsbP_C"/>
</dbReference>
<dbReference type="OrthoDB" id="2014109at2759"/>
<proteinExistence type="predicted"/>
<dbReference type="GO" id="GO:0019898">
    <property type="term" value="C:extrinsic component of membrane"/>
    <property type="evidence" value="ECO:0007669"/>
    <property type="project" value="InterPro"/>
</dbReference>
<dbReference type="Pfam" id="PF01789">
    <property type="entry name" value="PsbP"/>
    <property type="match status" value="1"/>
</dbReference>
<keyword evidence="4" id="KW-1185">Reference proteome</keyword>
<feature type="domain" description="PsbP C-terminal" evidence="2">
    <location>
        <begin position="86"/>
        <end position="235"/>
    </location>
</feature>
<dbReference type="SUPFAM" id="SSF55724">
    <property type="entry name" value="Mog1p/PsbP-like"/>
    <property type="match status" value="1"/>
</dbReference>
<protein>
    <recommendedName>
        <fullName evidence="2">PsbP C-terminal domain-containing protein</fullName>
    </recommendedName>
</protein>